<dbReference type="PANTHER" id="PTHR35728:SF1">
    <property type="entry name" value="MICROTUBULE-BINDING PROTEIN TANGLED-RELATED"/>
    <property type="match status" value="1"/>
</dbReference>
<dbReference type="GO" id="GO:0009574">
    <property type="term" value="C:preprophase band"/>
    <property type="evidence" value="ECO:0007669"/>
    <property type="project" value="TreeGrafter"/>
</dbReference>
<dbReference type="GO" id="GO:2000694">
    <property type="term" value="P:regulation of phragmoplast microtubule organization"/>
    <property type="evidence" value="ECO:0007669"/>
    <property type="project" value="InterPro"/>
</dbReference>
<proteinExistence type="predicted"/>
<gene>
    <name evidence="2" type="ORF">M6B38_285655</name>
</gene>
<dbReference type="InterPro" id="IPR044709">
    <property type="entry name" value="TAN1"/>
</dbReference>
<dbReference type="Proteomes" id="UP001140949">
    <property type="component" value="Unassembled WGS sequence"/>
</dbReference>
<dbReference type="GO" id="GO:0000911">
    <property type="term" value="P:cytokinesis by cell plate formation"/>
    <property type="evidence" value="ECO:0007669"/>
    <property type="project" value="TreeGrafter"/>
</dbReference>
<name>A0AAX6HYA7_IRIPA</name>
<protein>
    <submittedName>
        <fullName evidence="2">Microtubule-binding protein TANGLED1</fullName>
    </submittedName>
</protein>
<accession>A0AAX6HYA7</accession>
<evidence type="ECO:0000256" key="1">
    <source>
        <dbReference type="SAM" id="MobiDB-lite"/>
    </source>
</evidence>
<keyword evidence="3" id="KW-1185">Reference proteome</keyword>
<reference evidence="2" key="2">
    <citation type="submission" date="2023-04" db="EMBL/GenBank/DDBJ databases">
        <authorList>
            <person name="Bruccoleri R.E."/>
            <person name="Oakeley E.J."/>
            <person name="Faust A.-M."/>
            <person name="Dessus-Babus S."/>
            <person name="Altorfer M."/>
            <person name="Burckhardt D."/>
            <person name="Oertli M."/>
            <person name="Naumann U."/>
            <person name="Petersen F."/>
            <person name="Wong J."/>
        </authorList>
    </citation>
    <scope>NUCLEOTIDE SEQUENCE</scope>
    <source>
        <strain evidence="2">GSM-AAB239-AS_SAM_17_03QT</strain>
        <tissue evidence="2">Leaf</tissue>
    </source>
</reference>
<sequence length="352" mass="38758">MVAKTPLKGKRLAVALNPNLVRETVNKVDRCMARLQELQYTVTGGTKEISGIRLSPRSTRAYLRTSLRCKQETLRMNAAARKSPPGKLQGNTGEWRRLSLPGMLLGETVVEVLQASKFAKDIVAAAAAKSAAKDHPGTPDTAIRRRSKNKVHCENADLRARRTKEKQGLASWTARSEANSPPGLPRARSRIVFKSSSPLRSNARPVAVAANRVSPKNRPWAKKTVLFPNPLFLSSSSSSPRSTNQKKFYKTRSPMIGRTTTTQQKTTPPRKFLVKSPSSSLKSQFKSKKAVPTPIVFSPVIEKKARRCSFSPSKLASRLVSPLKSARLSFQKNSSGKIMSGLKMASAIKRRM</sequence>
<dbReference type="GO" id="GO:0008017">
    <property type="term" value="F:microtubule binding"/>
    <property type="evidence" value="ECO:0007669"/>
    <property type="project" value="InterPro"/>
</dbReference>
<feature type="region of interest" description="Disordered" evidence="1">
    <location>
        <begin position="259"/>
        <end position="279"/>
    </location>
</feature>
<dbReference type="PANTHER" id="PTHR35728">
    <property type="entry name" value="MICROTUBULE-BINDING PROTEIN TANGLED-RELATED"/>
    <property type="match status" value="1"/>
</dbReference>
<feature type="region of interest" description="Disordered" evidence="1">
    <location>
        <begin position="161"/>
        <end position="187"/>
    </location>
</feature>
<organism evidence="2 3">
    <name type="scientific">Iris pallida</name>
    <name type="common">Sweet iris</name>
    <dbReference type="NCBI Taxonomy" id="29817"/>
    <lineage>
        <taxon>Eukaryota</taxon>
        <taxon>Viridiplantae</taxon>
        <taxon>Streptophyta</taxon>
        <taxon>Embryophyta</taxon>
        <taxon>Tracheophyta</taxon>
        <taxon>Spermatophyta</taxon>
        <taxon>Magnoliopsida</taxon>
        <taxon>Liliopsida</taxon>
        <taxon>Asparagales</taxon>
        <taxon>Iridaceae</taxon>
        <taxon>Iridoideae</taxon>
        <taxon>Irideae</taxon>
        <taxon>Iris</taxon>
    </lineage>
</organism>
<evidence type="ECO:0000313" key="3">
    <source>
        <dbReference type="Proteomes" id="UP001140949"/>
    </source>
</evidence>
<reference evidence="2" key="1">
    <citation type="journal article" date="2023" name="GigaByte">
        <title>Genome assembly of the bearded iris, Iris pallida Lam.</title>
        <authorList>
            <person name="Bruccoleri R.E."/>
            <person name="Oakeley E.J."/>
            <person name="Faust A.M.E."/>
            <person name="Altorfer M."/>
            <person name="Dessus-Babus S."/>
            <person name="Burckhardt D."/>
            <person name="Oertli M."/>
            <person name="Naumann U."/>
            <person name="Petersen F."/>
            <person name="Wong J."/>
        </authorList>
    </citation>
    <scope>NUCLEOTIDE SEQUENCE</scope>
    <source>
        <strain evidence="2">GSM-AAB239-AS_SAM_17_03QT</strain>
    </source>
</reference>
<comment type="caution">
    <text evidence="2">The sequence shown here is derived from an EMBL/GenBank/DDBJ whole genome shotgun (WGS) entry which is preliminary data.</text>
</comment>
<dbReference type="GO" id="GO:0005875">
    <property type="term" value="C:microtubule associated complex"/>
    <property type="evidence" value="ECO:0007669"/>
    <property type="project" value="TreeGrafter"/>
</dbReference>
<dbReference type="EMBL" id="JANAVB010005798">
    <property type="protein sequence ID" value="KAJ6845788.1"/>
    <property type="molecule type" value="Genomic_DNA"/>
</dbReference>
<dbReference type="AlphaFoldDB" id="A0AAX6HYA7"/>
<evidence type="ECO:0000313" key="2">
    <source>
        <dbReference type="EMBL" id="KAJ6845788.1"/>
    </source>
</evidence>